<keyword evidence="1" id="KW-0812">Transmembrane</keyword>
<dbReference type="WBParaSite" id="TREG1_105150.1">
    <property type="protein sequence ID" value="TREG1_105150.1"/>
    <property type="gene ID" value="TREG1_105150"/>
</dbReference>
<feature type="transmembrane region" description="Helical" evidence="1">
    <location>
        <begin position="68"/>
        <end position="90"/>
    </location>
</feature>
<reference evidence="2" key="1">
    <citation type="submission" date="2022-06" db="EMBL/GenBank/DDBJ databases">
        <authorList>
            <person name="Berger JAMES D."/>
            <person name="Berger JAMES D."/>
        </authorList>
    </citation>
    <scope>NUCLEOTIDE SEQUENCE [LARGE SCALE GENOMIC DNA]</scope>
</reference>
<reference evidence="3" key="2">
    <citation type="submission" date="2023-11" db="UniProtKB">
        <authorList>
            <consortium name="WormBaseParasite"/>
        </authorList>
    </citation>
    <scope>IDENTIFICATION</scope>
</reference>
<accession>A0AA85IRT8</accession>
<keyword evidence="1" id="KW-1133">Transmembrane helix</keyword>
<evidence type="ECO:0000313" key="2">
    <source>
        <dbReference type="Proteomes" id="UP000050795"/>
    </source>
</evidence>
<organism evidence="2 3">
    <name type="scientific">Trichobilharzia regenti</name>
    <name type="common">Nasal bird schistosome</name>
    <dbReference type="NCBI Taxonomy" id="157069"/>
    <lineage>
        <taxon>Eukaryota</taxon>
        <taxon>Metazoa</taxon>
        <taxon>Spiralia</taxon>
        <taxon>Lophotrochozoa</taxon>
        <taxon>Platyhelminthes</taxon>
        <taxon>Trematoda</taxon>
        <taxon>Digenea</taxon>
        <taxon>Strigeidida</taxon>
        <taxon>Schistosomatoidea</taxon>
        <taxon>Schistosomatidae</taxon>
        <taxon>Trichobilharzia</taxon>
    </lineage>
</organism>
<proteinExistence type="predicted"/>
<evidence type="ECO:0000256" key="1">
    <source>
        <dbReference type="SAM" id="Phobius"/>
    </source>
</evidence>
<keyword evidence="2" id="KW-1185">Reference proteome</keyword>
<protein>
    <submittedName>
        <fullName evidence="3">Uncharacterized protein</fullName>
    </submittedName>
</protein>
<name>A0AA85IRT8_TRIRE</name>
<dbReference type="AlphaFoldDB" id="A0AA85IRT8"/>
<dbReference type="Proteomes" id="UP000050795">
    <property type="component" value="Unassembled WGS sequence"/>
</dbReference>
<evidence type="ECO:0000313" key="3">
    <source>
        <dbReference type="WBParaSite" id="TREG1_105150.1"/>
    </source>
</evidence>
<sequence>MDNLNSDESNYNNENKWRITQQPTFENPLSMTEETELMETVITTTMTTLPTENNNTSDGPLWSEREQMATVIIAVAFVAIVTICVVLIILRSLRNRSNRNSCGCQFMKQQKSTETEKINKGEKKGTYTYITNDNQIEPKWDMQQQAGVGADYVTDRLRKVPTRNPENRKWYDSAAIPFMDEVSASLEDLYTDQQQPKPQL</sequence>
<keyword evidence="1" id="KW-0472">Membrane</keyword>